<evidence type="ECO:0000313" key="1">
    <source>
        <dbReference type="EMBL" id="EFX69649.1"/>
    </source>
</evidence>
<reference evidence="1 2" key="1">
    <citation type="journal article" date="2011" name="Science">
        <title>The ecoresponsive genome of Daphnia pulex.</title>
        <authorList>
            <person name="Colbourne J.K."/>
            <person name="Pfrender M.E."/>
            <person name="Gilbert D."/>
            <person name="Thomas W.K."/>
            <person name="Tucker A."/>
            <person name="Oakley T.H."/>
            <person name="Tokishita S."/>
            <person name="Aerts A."/>
            <person name="Arnold G.J."/>
            <person name="Basu M.K."/>
            <person name="Bauer D.J."/>
            <person name="Caceres C.E."/>
            <person name="Carmel L."/>
            <person name="Casola C."/>
            <person name="Choi J.H."/>
            <person name="Detter J.C."/>
            <person name="Dong Q."/>
            <person name="Dusheyko S."/>
            <person name="Eads B.D."/>
            <person name="Frohlich T."/>
            <person name="Geiler-Samerotte K.A."/>
            <person name="Gerlach D."/>
            <person name="Hatcher P."/>
            <person name="Jogdeo S."/>
            <person name="Krijgsveld J."/>
            <person name="Kriventseva E.V."/>
            <person name="Kultz D."/>
            <person name="Laforsch C."/>
            <person name="Lindquist E."/>
            <person name="Lopez J."/>
            <person name="Manak J.R."/>
            <person name="Muller J."/>
            <person name="Pangilinan J."/>
            <person name="Patwardhan R.P."/>
            <person name="Pitluck S."/>
            <person name="Pritham E.J."/>
            <person name="Rechtsteiner A."/>
            <person name="Rho M."/>
            <person name="Rogozin I.B."/>
            <person name="Sakarya O."/>
            <person name="Salamov A."/>
            <person name="Schaack S."/>
            <person name="Shapiro H."/>
            <person name="Shiga Y."/>
            <person name="Skalitzky C."/>
            <person name="Smith Z."/>
            <person name="Souvorov A."/>
            <person name="Sung W."/>
            <person name="Tang Z."/>
            <person name="Tsuchiya D."/>
            <person name="Tu H."/>
            <person name="Vos H."/>
            <person name="Wang M."/>
            <person name="Wolf Y.I."/>
            <person name="Yamagata H."/>
            <person name="Yamada T."/>
            <person name="Ye Y."/>
            <person name="Shaw J.R."/>
            <person name="Andrews J."/>
            <person name="Crease T.J."/>
            <person name="Tang H."/>
            <person name="Lucas S.M."/>
            <person name="Robertson H.M."/>
            <person name="Bork P."/>
            <person name="Koonin E.V."/>
            <person name="Zdobnov E.M."/>
            <person name="Grigoriev I.V."/>
            <person name="Lynch M."/>
            <person name="Boore J.L."/>
        </authorList>
    </citation>
    <scope>NUCLEOTIDE SEQUENCE [LARGE SCALE GENOMIC DNA]</scope>
</reference>
<sequence length="257" mass="30185">MCMVKDDYLIRAINRAREKTRPANPQDFSFKIDENGIPDGLNVWDVHTGHGDRKRRHIICYTDKQARLLATSRRWKLMCLHLLPKGKIAAVFGDLRLAVEAIQNRDERKLVKKLCAYVDETWIDTTMWPPSKWSVHMQKVRTTNDVEGWHNHLHNHAGQKYSYNGLNMYLLFDVLNLEALQVDKNAAKLLQGHKLRRERKSFMELNSNLKELWRRHATSELSTKNLLSECANMYTKYNTVRYAASLDDDRECELEEE</sequence>
<accession>E9HF56</accession>
<dbReference type="EMBL" id="GL732633">
    <property type="protein sequence ID" value="EFX69649.1"/>
    <property type="molecule type" value="Genomic_DNA"/>
</dbReference>
<dbReference type="PANTHER" id="PTHR20956">
    <property type="entry name" value="HEH2P"/>
    <property type="match status" value="1"/>
</dbReference>
<dbReference type="Proteomes" id="UP000000305">
    <property type="component" value="Unassembled WGS sequence"/>
</dbReference>
<dbReference type="HOGENOM" id="CLU_1082821_0_0_1"/>
<protein>
    <recommendedName>
        <fullName evidence="3">MULE transposase domain-containing protein</fullName>
    </recommendedName>
</protein>
<evidence type="ECO:0008006" key="3">
    <source>
        <dbReference type="Google" id="ProtNLM"/>
    </source>
</evidence>
<dbReference type="InParanoid" id="E9HF56"/>
<name>E9HF56_DAPPU</name>
<proteinExistence type="predicted"/>
<dbReference type="PANTHER" id="PTHR20956:SF12">
    <property type="entry name" value="FLYWCH-TYPE DOMAIN-CONTAINING PROTEIN"/>
    <property type="match status" value="1"/>
</dbReference>
<dbReference type="PhylomeDB" id="E9HF56"/>
<dbReference type="AlphaFoldDB" id="E9HF56"/>
<dbReference type="KEGG" id="dpx:DAPPUDRAFT_328932"/>
<keyword evidence="2" id="KW-1185">Reference proteome</keyword>
<gene>
    <name evidence="1" type="ORF">DAPPUDRAFT_328932</name>
</gene>
<organism evidence="1 2">
    <name type="scientific">Daphnia pulex</name>
    <name type="common">Water flea</name>
    <dbReference type="NCBI Taxonomy" id="6669"/>
    <lineage>
        <taxon>Eukaryota</taxon>
        <taxon>Metazoa</taxon>
        <taxon>Ecdysozoa</taxon>
        <taxon>Arthropoda</taxon>
        <taxon>Crustacea</taxon>
        <taxon>Branchiopoda</taxon>
        <taxon>Diplostraca</taxon>
        <taxon>Cladocera</taxon>
        <taxon>Anomopoda</taxon>
        <taxon>Daphniidae</taxon>
        <taxon>Daphnia</taxon>
    </lineage>
</organism>
<dbReference type="OrthoDB" id="10051448at2759"/>
<evidence type="ECO:0000313" key="2">
    <source>
        <dbReference type="Proteomes" id="UP000000305"/>
    </source>
</evidence>